<proteinExistence type="predicted"/>
<protein>
    <submittedName>
        <fullName evidence="1">Uncharacterized protein</fullName>
    </submittedName>
</protein>
<name>W6N955_HAECO</name>
<organism evidence="1">
    <name type="scientific">Haemonchus contortus</name>
    <name type="common">Barber pole worm</name>
    <dbReference type="NCBI Taxonomy" id="6289"/>
    <lineage>
        <taxon>Eukaryota</taxon>
        <taxon>Metazoa</taxon>
        <taxon>Ecdysozoa</taxon>
        <taxon>Nematoda</taxon>
        <taxon>Chromadorea</taxon>
        <taxon>Rhabditida</taxon>
        <taxon>Rhabditina</taxon>
        <taxon>Rhabditomorpha</taxon>
        <taxon>Strongyloidea</taxon>
        <taxon>Trichostrongylidae</taxon>
        <taxon>Haemonchus</taxon>
    </lineage>
</organism>
<feature type="non-terminal residue" evidence="1">
    <location>
        <position position="59"/>
    </location>
</feature>
<dbReference type="EMBL" id="CAVP010051402">
    <property type="protein sequence ID" value="CDL93606.1"/>
    <property type="molecule type" value="Genomic_DNA"/>
</dbReference>
<gene>
    <name evidence="1" type="ORF">HCOI_00402900</name>
</gene>
<reference evidence="1" key="2">
    <citation type="submission" date="2013-05" db="EMBL/GenBank/DDBJ databases">
        <title>The genome and transcriptome of Haemonchus contortus: a key model parasite for drug and vaccine discovery.</title>
        <authorList>
            <person name="Laing R."/>
            <person name="Kikuchi T."/>
            <person name="Martinelli A."/>
            <person name="Tsai I.J."/>
            <person name="Beech R.N."/>
            <person name="Redman E."/>
            <person name="Holroyd N."/>
            <person name="Bartley D.J."/>
            <person name="Beasley H."/>
            <person name="Britton C."/>
            <person name="Curran D."/>
            <person name="Devaney E."/>
            <person name="Gilabert A."/>
            <person name="Jackson F."/>
            <person name="Hunt M."/>
            <person name="Johnston S."/>
            <person name="Kryukov I."/>
            <person name="Li K."/>
            <person name="Morrison A.A."/>
            <person name="Reid A.J."/>
            <person name="Sargison N."/>
            <person name="Saunders G."/>
            <person name="Wasmuth J.D."/>
            <person name="Wolstenholme A."/>
            <person name="Berriman M."/>
            <person name="Gilleard J.S."/>
            <person name="Cotton J.A."/>
        </authorList>
    </citation>
    <scope>NUCLEOTIDE SEQUENCE [LARGE SCALE GENOMIC DNA]</scope>
    <source>
        <strain evidence="1">ISE/inbred ISE</strain>
    </source>
</reference>
<sequence length="59" mass="7016">MINMSVLDSIAAVLCDYETNKRVILRLQSGKLHFEWKLDMSEKIRLLWFRFVVEAENKS</sequence>
<accession>W6N955</accession>
<evidence type="ECO:0000313" key="1">
    <source>
        <dbReference type="EMBL" id="CDL93606.1"/>
    </source>
</evidence>
<comment type="caution">
    <text evidence="1">The sequence shown here is derived from an EMBL/GenBank/DDBJ whole genome shotgun (WGS) entry which is preliminary data.</text>
</comment>
<dbReference type="AlphaFoldDB" id="W6N955"/>
<reference evidence="1" key="1">
    <citation type="submission" date="2013-03" db="EMBL/GenBank/DDBJ databases">
        <authorList>
            <person name="Aslett M."/>
        </authorList>
    </citation>
    <scope>NUCLEOTIDE SEQUENCE [LARGE SCALE GENOMIC DNA]</scope>
    <source>
        <strain evidence="1">ISE/inbred ISE</strain>
    </source>
</reference>